<dbReference type="AlphaFoldDB" id="A0AAD4Q997"/>
<evidence type="ECO:0000256" key="1">
    <source>
        <dbReference type="ARBA" id="ARBA00022664"/>
    </source>
</evidence>
<keyword evidence="2" id="KW-0863">Zinc-finger</keyword>
<evidence type="ECO:0000259" key="4">
    <source>
        <dbReference type="PROSITE" id="PS50158"/>
    </source>
</evidence>
<feature type="domain" description="CCHC-type" evidence="4">
    <location>
        <begin position="113"/>
        <end position="129"/>
    </location>
</feature>
<comment type="caution">
    <text evidence="5">The sequence shown here is derived from an EMBL/GenBank/DDBJ whole genome shotgun (WGS) entry which is preliminary data.</text>
</comment>
<feature type="region of interest" description="Disordered" evidence="3">
    <location>
        <begin position="128"/>
        <end position="151"/>
    </location>
</feature>
<dbReference type="SUPFAM" id="SSF57756">
    <property type="entry name" value="Retrovirus zinc finger-like domains"/>
    <property type="match status" value="1"/>
</dbReference>
<name>A0AAD4Q997_9AGAM</name>
<accession>A0AAD4Q997</accession>
<feature type="region of interest" description="Disordered" evidence="3">
    <location>
        <begin position="53"/>
        <end position="77"/>
    </location>
</feature>
<keyword evidence="1" id="KW-0507">mRNA processing</keyword>
<dbReference type="InterPro" id="IPR001878">
    <property type="entry name" value="Znf_CCHC"/>
</dbReference>
<dbReference type="GO" id="GO:0003676">
    <property type="term" value="F:nucleic acid binding"/>
    <property type="evidence" value="ECO:0007669"/>
    <property type="project" value="InterPro"/>
</dbReference>
<evidence type="ECO:0000256" key="3">
    <source>
        <dbReference type="SAM" id="MobiDB-lite"/>
    </source>
</evidence>
<reference evidence="5" key="1">
    <citation type="submission" date="2022-01" db="EMBL/GenBank/DDBJ databases">
        <title>Comparative genomics reveals a dynamic genome evolution in the ectomycorrhizal milk-cap (Lactarius) mushrooms.</title>
        <authorList>
            <consortium name="DOE Joint Genome Institute"/>
            <person name="Lebreton A."/>
            <person name="Tang N."/>
            <person name="Kuo A."/>
            <person name="LaButti K."/>
            <person name="Drula E."/>
            <person name="Barry K."/>
            <person name="Clum A."/>
            <person name="Lipzen A."/>
            <person name="Mousain D."/>
            <person name="Ng V."/>
            <person name="Wang R."/>
            <person name="Wang X."/>
            <person name="Dai Y."/>
            <person name="Henrissat B."/>
            <person name="Grigoriev I.V."/>
            <person name="Guerin-Laguette A."/>
            <person name="Yu F."/>
            <person name="Martin F.M."/>
        </authorList>
    </citation>
    <scope>NUCLEOTIDE SEQUENCE</scope>
    <source>
        <strain evidence="5">QP</strain>
    </source>
</reference>
<sequence length="239" mass="26618">MHVPKMNETDKTLWTNFEAAFKSAWMDTLSTQNMHQQLTSLVMKGDDLLDGTQMQTEQSNSSRETLPTKVQKSNRSDQVVPMDVDNIQTMSGKPAWQTKRTPEEKECCQKEGRCFRCMAQGHLSMKCPKKRTNPNTQKVNNVSTSTPTTQVETTVQEPAKPNVDLRSAILNLDSTARQELISALLLNTAGDNAEFLINTIKSISEQSITVLADVKGTNQKLRLLLDTRASGNFIDRGAA</sequence>
<feature type="compositionally biased region" description="Polar residues" evidence="3">
    <location>
        <begin position="133"/>
        <end position="142"/>
    </location>
</feature>
<protein>
    <recommendedName>
        <fullName evidence="4">CCHC-type domain-containing protein</fullName>
    </recommendedName>
</protein>
<evidence type="ECO:0000313" key="5">
    <source>
        <dbReference type="EMBL" id="KAH8982057.1"/>
    </source>
</evidence>
<organism evidence="5 6">
    <name type="scientific">Lactarius akahatsu</name>
    <dbReference type="NCBI Taxonomy" id="416441"/>
    <lineage>
        <taxon>Eukaryota</taxon>
        <taxon>Fungi</taxon>
        <taxon>Dikarya</taxon>
        <taxon>Basidiomycota</taxon>
        <taxon>Agaricomycotina</taxon>
        <taxon>Agaricomycetes</taxon>
        <taxon>Russulales</taxon>
        <taxon>Russulaceae</taxon>
        <taxon>Lactarius</taxon>
    </lineage>
</organism>
<gene>
    <name evidence="5" type="ORF">EDB92DRAFT_1895560</name>
</gene>
<dbReference type="EMBL" id="JAKELL010000106">
    <property type="protein sequence ID" value="KAH8982057.1"/>
    <property type="molecule type" value="Genomic_DNA"/>
</dbReference>
<dbReference type="Proteomes" id="UP001201163">
    <property type="component" value="Unassembled WGS sequence"/>
</dbReference>
<keyword evidence="6" id="KW-1185">Reference proteome</keyword>
<proteinExistence type="predicted"/>
<dbReference type="PROSITE" id="PS50158">
    <property type="entry name" value="ZF_CCHC"/>
    <property type="match status" value="1"/>
</dbReference>
<evidence type="ECO:0000313" key="6">
    <source>
        <dbReference type="Proteomes" id="UP001201163"/>
    </source>
</evidence>
<evidence type="ECO:0000256" key="2">
    <source>
        <dbReference type="PROSITE-ProRule" id="PRU00047"/>
    </source>
</evidence>
<dbReference type="InterPro" id="IPR036875">
    <property type="entry name" value="Znf_CCHC_sf"/>
</dbReference>
<dbReference type="GO" id="GO:0008270">
    <property type="term" value="F:zinc ion binding"/>
    <property type="evidence" value="ECO:0007669"/>
    <property type="project" value="UniProtKB-KW"/>
</dbReference>
<keyword evidence="2" id="KW-0862">Zinc</keyword>
<dbReference type="GO" id="GO:0006397">
    <property type="term" value="P:mRNA processing"/>
    <property type="evidence" value="ECO:0007669"/>
    <property type="project" value="UniProtKB-KW"/>
</dbReference>
<keyword evidence="2" id="KW-0479">Metal-binding</keyword>